<dbReference type="GeneID" id="93398068"/>
<dbReference type="GO" id="GO:0003908">
    <property type="term" value="F:methylated-DNA-[protein]-cysteine S-methyltransferase activity"/>
    <property type="evidence" value="ECO:0007669"/>
    <property type="project" value="UniProtKB-EC"/>
</dbReference>
<dbReference type="InterPro" id="IPR036631">
    <property type="entry name" value="MGMT_N_sf"/>
</dbReference>
<dbReference type="Gene3D" id="1.10.10.10">
    <property type="entry name" value="Winged helix-like DNA-binding domain superfamily/Winged helix DNA-binding domain"/>
    <property type="match status" value="1"/>
</dbReference>
<dbReference type="InterPro" id="IPR036217">
    <property type="entry name" value="MethylDNA_cys_MeTrfase_DNAb"/>
</dbReference>
<evidence type="ECO:0000313" key="12">
    <source>
        <dbReference type="Proteomes" id="UP000251647"/>
    </source>
</evidence>
<comment type="catalytic activity">
    <reaction evidence="8">
        <text>a 6-O-methyl-2'-deoxyguanosine in DNA + L-cysteinyl-[protein] = S-methyl-L-cysteinyl-[protein] + a 2'-deoxyguanosine in DNA</text>
        <dbReference type="Rhea" id="RHEA:24000"/>
        <dbReference type="Rhea" id="RHEA-COMP:10131"/>
        <dbReference type="Rhea" id="RHEA-COMP:10132"/>
        <dbReference type="Rhea" id="RHEA-COMP:11367"/>
        <dbReference type="Rhea" id="RHEA-COMP:11368"/>
        <dbReference type="ChEBI" id="CHEBI:29950"/>
        <dbReference type="ChEBI" id="CHEBI:82612"/>
        <dbReference type="ChEBI" id="CHEBI:85445"/>
        <dbReference type="ChEBI" id="CHEBI:85448"/>
        <dbReference type="EC" id="2.1.1.63"/>
    </reaction>
</comment>
<dbReference type="NCBIfam" id="TIGR00589">
    <property type="entry name" value="ogt"/>
    <property type="match status" value="1"/>
</dbReference>
<evidence type="ECO:0000256" key="5">
    <source>
        <dbReference type="ARBA" id="ARBA00022679"/>
    </source>
</evidence>
<dbReference type="Pfam" id="PF01035">
    <property type="entry name" value="DNA_binding_1"/>
    <property type="match status" value="1"/>
</dbReference>
<comment type="similarity">
    <text evidence="2">Belongs to the MGMT family.</text>
</comment>
<evidence type="ECO:0000256" key="7">
    <source>
        <dbReference type="ARBA" id="ARBA00023204"/>
    </source>
</evidence>
<dbReference type="GO" id="GO:0032259">
    <property type="term" value="P:methylation"/>
    <property type="evidence" value="ECO:0007669"/>
    <property type="project" value="UniProtKB-KW"/>
</dbReference>
<keyword evidence="4 11" id="KW-0489">Methyltransferase</keyword>
<feature type="domain" description="Methylated-DNA-[protein]-cysteine S-methyltransferase DNA binding" evidence="9">
    <location>
        <begin position="73"/>
        <end position="152"/>
    </location>
</feature>
<name>A0A2T3QNM8_PHODM</name>
<keyword evidence="5 11" id="KW-0808">Transferase</keyword>
<feature type="domain" description="Methylguanine DNA methyltransferase ribonuclease-like" evidence="10">
    <location>
        <begin position="2"/>
        <end position="68"/>
    </location>
</feature>
<protein>
    <recommendedName>
        <fullName evidence="3">methylated-DNA--[protein]-cysteine S-methyltransferase</fullName>
        <ecNumber evidence="3">2.1.1.63</ecNumber>
    </recommendedName>
</protein>
<evidence type="ECO:0000259" key="10">
    <source>
        <dbReference type="Pfam" id="PF02870"/>
    </source>
</evidence>
<comment type="catalytic activity">
    <reaction evidence="1">
        <text>a 4-O-methyl-thymidine in DNA + L-cysteinyl-[protein] = a thymidine in DNA + S-methyl-L-cysteinyl-[protein]</text>
        <dbReference type="Rhea" id="RHEA:53428"/>
        <dbReference type="Rhea" id="RHEA-COMP:10131"/>
        <dbReference type="Rhea" id="RHEA-COMP:10132"/>
        <dbReference type="Rhea" id="RHEA-COMP:13555"/>
        <dbReference type="Rhea" id="RHEA-COMP:13556"/>
        <dbReference type="ChEBI" id="CHEBI:29950"/>
        <dbReference type="ChEBI" id="CHEBI:82612"/>
        <dbReference type="ChEBI" id="CHEBI:137386"/>
        <dbReference type="ChEBI" id="CHEBI:137387"/>
        <dbReference type="EC" id="2.1.1.63"/>
    </reaction>
</comment>
<dbReference type="InterPro" id="IPR008332">
    <property type="entry name" value="MethylG_MeTrfase_N"/>
</dbReference>
<dbReference type="PANTHER" id="PTHR10815:SF5">
    <property type="entry name" value="METHYLATED-DNA--PROTEIN-CYSTEINE METHYLTRANSFERASE"/>
    <property type="match status" value="1"/>
</dbReference>
<dbReference type="RefSeq" id="WP_036763604.1">
    <property type="nucleotide sequence ID" value="NZ_CP018297.1"/>
</dbReference>
<evidence type="ECO:0000259" key="9">
    <source>
        <dbReference type="Pfam" id="PF01035"/>
    </source>
</evidence>
<dbReference type="Pfam" id="PF02870">
    <property type="entry name" value="Methyltransf_1N"/>
    <property type="match status" value="1"/>
</dbReference>
<dbReference type="FunFam" id="1.10.10.10:FF:000214">
    <property type="entry name" value="Methylated-DNA--protein-cysteine methyltransferase"/>
    <property type="match status" value="1"/>
</dbReference>
<accession>A0A2T3QNM8</accession>
<keyword evidence="6" id="KW-0227">DNA damage</keyword>
<dbReference type="PANTHER" id="PTHR10815">
    <property type="entry name" value="METHYLATED-DNA--PROTEIN-CYSTEINE METHYLTRANSFERASE"/>
    <property type="match status" value="1"/>
</dbReference>
<dbReference type="CDD" id="cd06445">
    <property type="entry name" value="ATase"/>
    <property type="match status" value="1"/>
</dbReference>
<dbReference type="InterPro" id="IPR001497">
    <property type="entry name" value="MethylDNA_cys_MeTrfase_AS"/>
</dbReference>
<gene>
    <name evidence="11" type="primary">adaB</name>
    <name evidence="11" type="ORF">NCTC11647_01659</name>
</gene>
<dbReference type="OrthoDB" id="9811249at2"/>
<evidence type="ECO:0000256" key="2">
    <source>
        <dbReference type="ARBA" id="ARBA00008711"/>
    </source>
</evidence>
<reference evidence="11 12" key="1">
    <citation type="submission" date="2018-06" db="EMBL/GenBank/DDBJ databases">
        <authorList>
            <consortium name="Pathogen Informatics"/>
            <person name="Doyle S."/>
        </authorList>
    </citation>
    <scope>NUCLEOTIDE SEQUENCE [LARGE SCALE GENOMIC DNA]</scope>
    <source>
        <strain evidence="11 12">NCTC11647</strain>
    </source>
</reference>
<evidence type="ECO:0000256" key="4">
    <source>
        <dbReference type="ARBA" id="ARBA00022603"/>
    </source>
</evidence>
<evidence type="ECO:0000256" key="1">
    <source>
        <dbReference type="ARBA" id="ARBA00001286"/>
    </source>
</evidence>
<dbReference type="SUPFAM" id="SSF53155">
    <property type="entry name" value="Methylated DNA-protein cysteine methyltransferase domain"/>
    <property type="match status" value="1"/>
</dbReference>
<dbReference type="SUPFAM" id="SSF46767">
    <property type="entry name" value="Methylated DNA-protein cysteine methyltransferase, C-terminal domain"/>
    <property type="match status" value="1"/>
</dbReference>
<dbReference type="Gene3D" id="3.30.160.70">
    <property type="entry name" value="Methylated DNA-protein cysteine methyltransferase domain"/>
    <property type="match status" value="1"/>
</dbReference>
<evidence type="ECO:0000256" key="8">
    <source>
        <dbReference type="ARBA" id="ARBA00049348"/>
    </source>
</evidence>
<dbReference type="Proteomes" id="UP000251647">
    <property type="component" value="Unassembled WGS sequence"/>
</dbReference>
<proteinExistence type="inferred from homology"/>
<evidence type="ECO:0000313" key="11">
    <source>
        <dbReference type="EMBL" id="SPY28568.1"/>
    </source>
</evidence>
<keyword evidence="7" id="KW-0234">DNA repair</keyword>
<dbReference type="EC" id="2.1.1.63" evidence="3"/>
<dbReference type="InterPro" id="IPR036388">
    <property type="entry name" value="WH-like_DNA-bd_sf"/>
</dbReference>
<dbReference type="GO" id="GO:0006281">
    <property type="term" value="P:DNA repair"/>
    <property type="evidence" value="ECO:0007669"/>
    <property type="project" value="UniProtKB-KW"/>
</dbReference>
<sequence>MFFDFIETELGKILLLADYQGLRQLTVCHPGYRPNESWQYNPNFMRPYTLQLKEYLAGKREKFTFTIAPQGTQFQQKIWAAIVNTPYGQTTTYHQIAEKIGIPSATQAIGIAKNVNPIPIVIPCHRIINTEHCHCGYRYGCDVVDKLLALESHKLKLVEEA</sequence>
<evidence type="ECO:0000256" key="6">
    <source>
        <dbReference type="ARBA" id="ARBA00022763"/>
    </source>
</evidence>
<dbReference type="InterPro" id="IPR014048">
    <property type="entry name" value="MethylDNA_cys_MeTrfase_DNA-bd"/>
</dbReference>
<evidence type="ECO:0000256" key="3">
    <source>
        <dbReference type="ARBA" id="ARBA00011918"/>
    </source>
</evidence>
<organism evidence="11 12">
    <name type="scientific">Photobacterium damselae</name>
    <dbReference type="NCBI Taxonomy" id="38293"/>
    <lineage>
        <taxon>Bacteria</taxon>
        <taxon>Pseudomonadati</taxon>
        <taxon>Pseudomonadota</taxon>
        <taxon>Gammaproteobacteria</taxon>
        <taxon>Vibrionales</taxon>
        <taxon>Vibrionaceae</taxon>
        <taxon>Photobacterium</taxon>
    </lineage>
</organism>
<dbReference type="EMBL" id="UATL01000001">
    <property type="protein sequence ID" value="SPY28568.1"/>
    <property type="molecule type" value="Genomic_DNA"/>
</dbReference>
<dbReference type="PROSITE" id="PS00374">
    <property type="entry name" value="MGMT"/>
    <property type="match status" value="1"/>
</dbReference>
<dbReference type="AlphaFoldDB" id="A0A2T3QNM8"/>